<reference evidence="4" key="2">
    <citation type="submission" date="2021-10" db="EMBL/GenBank/DDBJ databases">
        <title>Phylogenomics reveals ancestral predisposition of the termite-cultivated fungus Termitomyces towards a domesticated lifestyle.</title>
        <authorList>
            <person name="Auxier B."/>
            <person name="Grum-Grzhimaylo A."/>
            <person name="Cardenas M.E."/>
            <person name="Lodge J.D."/>
            <person name="Laessoe T."/>
            <person name="Pedersen O."/>
            <person name="Smith M.E."/>
            <person name="Kuyper T.W."/>
            <person name="Franco-Molano E.A."/>
            <person name="Baroni T.J."/>
            <person name="Aanen D.K."/>
        </authorList>
    </citation>
    <scope>NUCLEOTIDE SEQUENCE</scope>
    <source>
        <strain evidence="4">AP01</strain>
        <tissue evidence="4">Mycelium</tissue>
    </source>
</reference>
<dbReference type="GO" id="GO:0006508">
    <property type="term" value="P:proteolysis"/>
    <property type="evidence" value="ECO:0007669"/>
    <property type="project" value="InterPro"/>
</dbReference>
<dbReference type="SUPFAM" id="SSF53187">
    <property type="entry name" value="Zn-dependent exopeptidases"/>
    <property type="match status" value="1"/>
</dbReference>
<comment type="similarity">
    <text evidence="1">Belongs to the peptidase M14 family.</text>
</comment>
<accession>A0A9P7KBD8</accession>
<evidence type="ECO:0000313" key="4">
    <source>
        <dbReference type="EMBL" id="KAG5644428.1"/>
    </source>
</evidence>
<sequence length="237" mass="26391">MPLRLQCLLGVASVLLLAAQAEPVPNQYFLNLPQPLNSEHLPHGQLWRFDVAKDSRALKQILTLAEEHDLDLWHVARSHVDVYSPSYASPLPSSLRAIPHVLAANITSPKRTASHTLGVSDNWDLSSLQNSTFHADYHPLYEVDAFIRELADLHPNVVQVNNLGHSGMGRELLSLSISKGLVAASEEQIGLEEKKKRKKQQPEGERLAFVIIGAQHAREVCLLRRLVLPDAYEFPAC</sequence>
<name>A0A9P7KBD8_9AGAR</name>
<dbReference type="GO" id="GO:0008270">
    <property type="term" value="F:zinc ion binding"/>
    <property type="evidence" value="ECO:0007669"/>
    <property type="project" value="InterPro"/>
</dbReference>
<comment type="caution">
    <text evidence="4">The sequence shown here is derived from an EMBL/GenBank/DDBJ whole genome shotgun (WGS) entry which is preliminary data.</text>
</comment>
<dbReference type="GO" id="GO:0004181">
    <property type="term" value="F:metallocarboxypeptidase activity"/>
    <property type="evidence" value="ECO:0007669"/>
    <property type="project" value="InterPro"/>
</dbReference>
<dbReference type="Proteomes" id="UP000775547">
    <property type="component" value="Unassembled WGS sequence"/>
</dbReference>
<dbReference type="Gene3D" id="3.40.630.10">
    <property type="entry name" value="Zn peptidases"/>
    <property type="match status" value="1"/>
</dbReference>
<evidence type="ECO:0000256" key="1">
    <source>
        <dbReference type="ARBA" id="ARBA00005988"/>
    </source>
</evidence>
<feature type="signal peptide" evidence="2">
    <location>
        <begin position="1"/>
        <end position="21"/>
    </location>
</feature>
<feature type="domain" description="Peptidase M14" evidence="3">
    <location>
        <begin position="144"/>
        <end position="220"/>
    </location>
</feature>
<feature type="chain" id="PRO_5040129529" description="Peptidase M14 domain-containing protein" evidence="2">
    <location>
        <begin position="22"/>
        <end position="237"/>
    </location>
</feature>
<protein>
    <recommendedName>
        <fullName evidence="3">Peptidase M14 domain-containing protein</fullName>
    </recommendedName>
</protein>
<keyword evidence="2" id="KW-0732">Signal</keyword>
<organism evidence="4 5">
    <name type="scientific">Asterophora parasitica</name>
    <dbReference type="NCBI Taxonomy" id="117018"/>
    <lineage>
        <taxon>Eukaryota</taxon>
        <taxon>Fungi</taxon>
        <taxon>Dikarya</taxon>
        <taxon>Basidiomycota</taxon>
        <taxon>Agaricomycotina</taxon>
        <taxon>Agaricomycetes</taxon>
        <taxon>Agaricomycetidae</taxon>
        <taxon>Agaricales</taxon>
        <taxon>Tricholomatineae</taxon>
        <taxon>Lyophyllaceae</taxon>
        <taxon>Asterophora</taxon>
    </lineage>
</organism>
<gene>
    <name evidence="4" type="ORF">DXG03_008523</name>
</gene>
<proteinExistence type="inferred from homology"/>
<evidence type="ECO:0000256" key="2">
    <source>
        <dbReference type="SAM" id="SignalP"/>
    </source>
</evidence>
<evidence type="ECO:0000313" key="5">
    <source>
        <dbReference type="Proteomes" id="UP000775547"/>
    </source>
</evidence>
<dbReference type="Pfam" id="PF00246">
    <property type="entry name" value="Peptidase_M14"/>
    <property type="match status" value="1"/>
</dbReference>
<dbReference type="OrthoDB" id="3626597at2759"/>
<dbReference type="EMBL" id="JABCKV010000070">
    <property type="protein sequence ID" value="KAG5644428.1"/>
    <property type="molecule type" value="Genomic_DNA"/>
</dbReference>
<reference evidence="4" key="1">
    <citation type="submission" date="2020-07" db="EMBL/GenBank/DDBJ databases">
        <authorList>
            <person name="Nieuwenhuis M."/>
            <person name="Van De Peppel L.J.J."/>
        </authorList>
    </citation>
    <scope>NUCLEOTIDE SEQUENCE</scope>
    <source>
        <strain evidence="4">AP01</strain>
        <tissue evidence="4">Mycelium</tissue>
    </source>
</reference>
<dbReference type="InterPro" id="IPR000834">
    <property type="entry name" value="Peptidase_M14"/>
</dbReference>
<dbReference type="AlphaFoldDB" id="A0A9P7KBD8"/>
<keyword evidence="5" id="KW-1185">Reference proteome</keyword>
<evidence type="ECO:0000259" key="3">
    <source>
        <dbReference type="Pfam" id="PF00246"/>
    </source>
</evidence>